<evidence type="ECO:0000256" key="1">
    <source>
        <dbReference type="SAM" id="MobiDB-lite"/>
    </source>
</evidence>
<dbReference type="SUPFAM" id="SSF56801">
    <property type="entry name" value="Acetyl-CoA synthetase-like"/>
    <property type="match status" value="1"/>
</dbReference>
<dbReference type="CDD" id="cd05930">
    <property type="entry name" value="A_NRPS"/>
    <property type="match status" value="1"/>
</dbReference>
<dbReference type="Gene3D" id="3.40.50.12780">
    <property type="entry name" value="N-terminal domain of ligase-like"/>
    <property type="match status" value="1"/>
</dbReference>
<dbReference type="Pfam" id="PF00550">
    <property type="entry name" value="PP-binding"/>
    <property type="match status" value="1"/>
</dbReference>
<evidence type="ECO:0000313" key="4">
    <source>
        <dbReference type="Proteomes" id="UP001163878"/>
    </source>
</evidence>
<dbReference type="InterPro" id="IPR009081">
    <property type="entry name" value="PP-bd_ACP"/>
</dbReference>
<dbReference type="Gene3D" id="1.10.1200.10">
    <property type="entry name" value="ACP-like"/>
    <property type="match status" value="1"/>
</dbReference>
<accession>A0ABY6I1S2</accession>
<feature type="region of interest" description="Disordered" evidence="1">
    <location>
        <begin position="486"/>
        <end position="508"/>
    </location>
</feature>
<dbReference type="InterPro" id="IPR020845">
    <property type="entry name" value="AMP-binding_CS"/>
</dbReference>
<dbReference type="Proteomes" id="UP001163878">
    <property type="component" value="Chromosome"/>
</dbReference>
<evidence type="ECO:0000259" key="2">
    <source>
        <dbReference type="PROSITE" id="PS50075"/>
    </source>
</evidence>
<dbReference type="PANTHER" id="PTHR45527:SF1">
    <property type="entry name" value="FATTY ACID SYNTHASE"/>
    <property type="match status" value="1"/>
</dbReference>
<dbReference type="InterPro" id="IPR025110">
    <property type="entry name" value="AMP-bd_C"/>
</dbReference>
<dbReference type="InterPro" id="IPR042099">
    <property type="entry name" value="ANL_N_sf"/>
</dbReference>
<protein>
    <submittedName>
        <fullName evidence="3">Non-ribosomal peptide synthetase</fullName>
    </submittedName>
</protein>
<dbReference type="PANTHER" id="PTHR45527">
    <property type="entry name" value="NONRIBOSOMAL PEPTIDE SYNTHETASE"/>
    <property type="match status" value="1"/>
</dbReference>
<proteinExistence type="predicted"/>
<dbReference type="Gene3D" id="3.30.300.30">
    <property type="match status" value="1"/>
</dbReference>
<gene>
    <name evidence="3" type="ORF">OGH68_05200</name>
</gene>
<feature type="domain" description="Carrier" evidence="2">
    <location>
        <begin position="506"/>
        <end position="580"/>
    </location>
</feature>
<reference evidence="3" key="1">
    <citation type="submission" date="2022-10" db="EMBL/GenBank/DDBJ databases">
        <title>Cytochrome P450 Catalyzes Benzene Ring Formation in the Biosynthesis of Trialkyl-Substituted Aromatic Polyketides.</title>
        <authorList>
            <person name="Zhao E."/>
            <person name="Ge H."/>
        </authorList>
    </citation>
    <scope>NUCLEOTIDE SEQUENCE</scope>
    <source>
        <strain evidence="3">NA0869</strain>
    </source>
</reference>
<dbReference type="InterPro" id="IPR000873">
    <property type="entry name" value="AMP-dep_synth/lig_dom"/>
</dbReference>
<name>A0ABY6I1S2_STRPE</name>
<dbReference type="PROSITE" id="PS50075">
    <property type="entry name" value="CARRIER"/>
    <property type="match status" value="1"/>
</dbReference>
<evidence type="ECO:0000313" key="3">
    <source>
        <dbReference type="EMBL" id="UYQ60927.1"/>
    </source>
</evidence>
<dbReference type="Pfam" id="PF13193">
    <property type="entry name" value="AMP-binding_C"/>
    <property type="match status" value="1"/>
</dbReference>
<sequence>MIAKSAPATVPQWLQQRAELAPDHLAVMVADTRAVTARLTYRQLWEAAGEVAGRLSALPGFRSGALVATRFPRGAGGLVAQLGAWRAGTAYLPLDLALPEARHRAILGDARPFAVLSPGGTAPAAIAVEPSAAGPQEPEALDPDAAYVIYTSGSTGTPKGIEVGHASLANLTAWHRETYGTGPEHRVGAFAGLGFDATVWETWSALASGATLLLPEGVATADIHNVCEFLDRWAVDQCFLSTPLAEQLLQLPQPPRSLRVLTTGGDKLRVHPRPDFPAAVFNHYGPTEATVVTTASGDLRRPARHGAPVIGRPIRGAEVLLVSDDGSTVEESSVPGELLIGGEVLAIGYLRDEPMTRKLFSHRPDGSRWYSSGDLCRWTPDGELEFVGRRDLQVSIRGHRVEPAEVEQAVLGVPGVGMAAVVARETDDGGELVGCYCGTAEAETVRDELARSLPGYMVPVELRRLDGIPLNANGKIDRGRLLELVGPGAPSNPGSGTTDRTGAEAGAGASTAERVTGIWSEVLGRTPAADDDFFLIGGHSLKAARVLAMTRKEFGIPLALEVMFTRSVFSDFVECVAEQLRIKEG</sequence>
<dbReference type="PROSITE" id="PS00455">
    <property type="entry name" value="AMP_BINDING"/>
    <property type="match status" value="1"/>
</dbReference>
<dbReference type="SUPFAM" id="SSF47336">
    <property type="entry name" value="ACP-like"/>
    <property type="match status" value="1"/>
</dbReference>
<organism evidence="3 4">
    <name type="scientific">Streptomyces peucetius</name>
    <dbReference type="NCBI Taxonomy" id="1950"/>
    <lineage>
        <taxon>Bacteria</taxon>
        <taxon>Bacillati</taxon>
        <taxon>Actinomycetota</taxon>
        <taxon>Actinomycetes</taxon>
        <taxon>Kitasatosporales</taxon>
        <taxon>Streptomycetaceae</taxon>
        <taxon>Streptomyces</taxon>
    </lineage>
</organism>
<dbReference type="RefSeq" id="WP_264242133.1">
    <property type="nucleotide sequence ID" value="NZ_CP107567.1"/>
</dbReference>
<dbReference type="EMBL" id="CP107567">
    <property type="protein sequence ID" value="UYQ60927.1"/>
    <property type="molecule type" value="Genomic_DNA"/>
</dbReference>
<keyword evidence="4" id="KW-1185">Reference proteome</keyword>
<dbReference type="InterPro" id="IPR045851">
    <property type="entry name" value="AMP-bd_C_sf"/>
</dbReference>
<dbReference type="Pfam" id="PF00501">
    <property type="entry name" value="AMP-binding"/>
    <property type="match status" value="1"/>
</dbReference>
<dbReference type="InterPro" id="IPR036736">
    <property type="entry name" value="ACP-like_sf"/>
</dbReference>